<keyword evidence="8" id="KW-0472">Membrane</keyword>
<dbReference type="EMBL" id="JABFCX010000003">
    <property type="protein sequence ID" value="NNU17114.1"/>
    <property type="molecule type" value="Genomic_DNA"/>
</dbReference>
<evidence type="ECO:0000256" key="8">
    <source>
        <dbReference type="ARBA" id="ARBA00023136"/>
    </source>
</evidence>
<keyword evidence="12" id="KW-1185">Reference proteome</keyword>
<dbReference type="GO" id="GO:0005886">
    <property type="term" value="C:plasma membrane"/>
    <property type="evidence" value="ECO:0007669"/>
    <property type="project" value="UniProtKB-SubCell"/>
</dbReference>
<keyword evidence="4" id="KW-0997">Cell inner membrane</keyword>
<comment type="subcellular location">
    <subcellularLocation>
        <location evidence="1">Cell inner membrane</location>
    </subcellularLocation>
</comment>
<evidence type="ECO:0000259" key="10">
    <source>
        <dbReference type="Pfam" id="PF11356"/>
    </source>
</evidence>
<evidence type="ECO:0000256" key="7">
    <source>
        <dbReference type="ARBA" id="ARBA00022989"/>
    </source>
</evidence>
<evidence type="ECO:0000256" key="4">
    <source>
        <dbReference type="ARBA" id="ARBA00022519"/>
    </source>
</evidence>
<feature type="region of interest" description="Disordered" evidence="9">
    <location>
        <begin position="159"/>
        <end position="191"/>
    </location>
</feature>
<keyword evidence="3" id="KW-1003">Cell membrane</keyword>
<dbReference type="GO" id="GO:0015031">
    <property type="term" value="P:protein transport"/>
    <property type="evidence" value="ECO:0007669"/>
    <property type="project" value="UniProtKB-KW"/>
</dbReference>
<evidence type="ECO:0000313" key="11">
    <source>
        <dbReference type="EMBL" id="NNU17114.1"/>
    </source>
</evidence>
<evidence type="ECO:0000256" key="6">
    <source>
        <dbReference type="ARBA" id="ARBA00022927"/>
    </source>
</evidence>
<dbReference type="Gene3D" id="2.30.42.10">
    <property type="match status" value="1"/>
</dbReference>
<feature type="domain" description="Type II secretion system protein GspC N-terminal" evidence="10">
    <location>
        <begin position="24"/>
        <end position="154"/>
    </location>
</feature>
<keyword evidence="6" id="KW-0653">Protein transport</keyword>
<keyword evidence="7" id="KW-1133">Transmembrane helix</keyword>
<comment type="caution">
    <text evidence="11">The sequence shown here is derived from an EMBL/GenBank/DDBJ whole genome shotgun (WGS) entry which is preliminary data.</text>
</comment>
<name>A0A7Y3RN35_9PROT</name>
<sequence length="262" mass="27540">MGREQATAGSTKARGAFIAALVATAVLAFAAVDLVLSAITPLSADIGPRREGPAAQVLDADLSALQRANIFEGAPESEGAVLVQEELPVTTLRLKLISASPSVGGVSTAIIETPGGKQEVFEEGEQVVRGAVLDKVELWRVILRRNGRLERLLLDNRPEMPSDIPVLGEGDATPEGEPSDQQASGPRTLGEIFGPSNPLLAAAKARPTDIPLAINGEPLPEDGAAMQRVMQQLQTEGSLILTVNRDGGEVDLYVELPGDIEF</sequence>
<protein>
    <recommendedName>
        <fullName evidence="10">Type II secretion system protein GspC N-terminal domain-containing protein</fullName>
    </recommendedName>
</protein>
<evidence type="ECO:0000256" key="1">
    <source>
        <dbReference type="ARBA" id="ARBA00004533"/>
    </source>
</evidence>
<dbReference type="AlphaFoldDB" id="A0A7Y3RN35"/>
<evidence type="ECO:0000256" key="5">
    <source>
        <dbReference type="ARBA" id="ARBA00022692"/>
    </source>
</evidence>
<evidence type="ECO:0000256" key="9">
    <source>
        <dbReference type="SAM" id="MobiDB-lite"/>
    </source>
</evidence>
<dbReference type="Proteomes" id="UP000536835">
    <property type="component" value="Unassembled WGS sequence"/>
</dbReference>
<evidence type="ECO:0000313" key="12">
    <source>
        <dbReference type="Proteomes" id="UP000536835"/>
    </source>
</evidence>
<organism evidence="11 12">
    <name type="scientific">Parvularcula mediterranea</name>
    <dbReference type="NCBI Taxonomy" id="2732508"/>
    <lineage>
        <taxon>Bacteria</taxon>
        <taxon>Pseudomonadati</taxon>
        <taxon>Pseudomonadota</taxon>
        <taxon>Alphaproteobacteria</taxon>
        <taxon>Parvularculales</taxon>
        <taxon>Parvularculaceae</taxon>
        <taxon>Parvularcula</taxon>
    </lineage>
</organism>
<dbReference type="InterPro" id="IPR036034">
    <property type="entry name" value="PDZ_sf"/>
</dbReference>
<gene>
    <name evidence="11" type="ORF">HK107_12355</name>
</gene>
<keyword evidence="2" id="KW-0813">Transport</keyword>
<keyword evidence="5" id="KW-0812">Transmembrane</keyword>
<dbReference type="Gene3D" id="2.30.30.830">
    <property type="match status" value="1"/>
</dbReference>
<dbReference type="RefSeq" id="WP_173200222.1">
    <property type="nucleotide sequence ID" value="NZ_JABFCX010000003.1"/>
</dbReference>
<dbReference type="InterPro" id="IPR024961">
    <property type="entry name" value="T2SS_GspC_N"/>
</dbReference>
<proteinExistence type="predicted"/>
<accession>A0A7Y3RN35</accession>
<evidence type="ECO:0000256" key="2">
    <source>
        <dbReference type="ARBA" id="ARBA00022448"/>
    </source>
</evidence>
<evidence type="ECO:0000256" key="3">
    <source>
        <dbReference type="ARBA" id="ARBA00022475"/>
    </source>
</evidence>
<dbReference type="Pfam" id="PF11356">
    <property type="entry name" value="T2SSC"/>
    <property type="match status" value="1"/>
</dbReference>
<reference evidence="11 12" key="1">
    <citation type="submission" date="2020-05" db="EMBL/GenBank/DDBJ databases">
        <title>Parvularcula mediterraneae sp. nov., isolated from polypropylene straw from shallow seawater of the seashore of Laganas in Zakynthos island, Greece.</title>
        <authorList>
            <person name="Szabo I."/>
            <person name="Al-Omari J."/>
            <person name="Rado J."/>
            <person name="Szerdahelyi G.S."/>
        </authorList>
    </citation>
    <scope>NUCLEOTIDE SEQUENCE [LARGE SCALE GENOMIC DNA]</scope>
    <source>
        <strain evidence="11 12">ZS-1/3</strain>
    </source>
</reference>